<dbReference type="SMART" id="SM00838">
    <property type="entry name" value="EFG_C"/>
    <property type="match status" value="1"/>
</dbReference>
<organism evidence="10 11">
    <name type="scientific">Halteria grandinella</name>
    <dbReference type="NCBI Taxonomy" id="5974"/>
    <lineage>
        <taxon>Eukaryota</taxon>
        <taxon>Sar</taxon>
        <taxon>Alveolata</taxon>
        <taxon>Ciliophora</taxon>
        <taxon>Intramacronucleata</taxon>
        <taxon>Spirotrichea</taxon>
        <taxon>Stichotrichia</taxon>
        <taxon>Sporadotrichida</taxon>
        <taxon>Halteriidae</taxon>
        <taxon>Halteria</taxon>
    </lineage>
</organism>
<dbReference type="AlphaFoldDB" id="A0A8J8NYE1"/>
<dbReference type="Gene3D" id="3.40.50.300">
    <property type="entry name" value="P-loop containing nucleotide triphosphate hydrolases"/>
    <property type="match status" value="1"/>
</dbReference>
<dbReference type="FunFam" id="3.30.230.10:FF:000006">
    <property type="entry name" value="Translation elongation factor 2"/>
    <property type="match status" value="1"/>
</dbReference>
<evidence type="ECO:0000313" key="11">
    <source>
        <dbReference type="Proteomes" id="UP000785679"/>
    </source>
</evidence>
<keyword evidence="6" id="KW-0648">Protein biosynthesis</keyword>
<evidence type="ECO:0000256" key="7">
    <source>
        <dbReference type="ARBA" id="ARBA00023134"/>
    </source>
</evidence>
<protein>
    <recommendedName>
        <fullName evidence="9">Tr-type G domain-containing protein</fullName>
    </recommendedName>
</protein>
<dbReference type="FunFam" id="2.40.30.10:FF:000010">
    <property type="entry name" value="Translation elongation factor 2"/>
    <property type="match status" value="1"/>
</dbReference>
<dbReference type="Pfam" id="PF00679">
    <property type="entry name" value="EFG_C"/>
    <property type="match status" value="1"/>
</dbReference>
<proteinExistence type="predicted"/>
<accession>A0A8J8NYE1</accession>
<dbReference type="PROSITE" id="PS51722">
    <property type="entry name" value="G_TR_2"/>
    <property type="match status" value="1"/>
</dbReference>
<evidence type="ECO:0000256" key="8">
    <source>
        <dbReference type="ARBA" id="ARBA00049117"/>
    </source>
</evidence>
<gene>
    <name evidence="10" type="ORF">FGO68_gene7440</name>
</gene>
<dbReference type="GO" id="GO:0005525">
    <property type="term" value="F:GTP binding"/>
    <property type="evidence" value="ECO:0007669"/>
    <property type="project" value="UniProtKB-KW"/>
</dbReference>
<keyword evidence="7" id="KW-0342">GTP-binding</keyword>
<dbReference type="PRINTS" id="PR00315">
    <property type="entry name" value="ELONGATNFCT"/>
</dbReference>
<keyword evidence="4" id="KW-0251">Elongation factor</keyword>
<evidence type="ECO:0000256" key="2">
    <source>
        <dbReference type="ARBA" id="ARBA00022490"/>
    </source>
</evidence>
<dbReference type="FunFam" id="3.90.1430.10:FF:000003">
    <property type="entry name" value="Elongation factor 2"/>
    <property type="match status" value="1"/>
</dbReference>
<keyword evidence="3" id="KW-0547">Nucleotide-binding</keyword>
<dbReference type="InterPro" id="IPR041095">
    <property type="entry name" value="EFG_II"/>
</dbReference>
<dbReference type="GO" id="GO:0043022">
    <property type="term" value="F:ribosome binding"/>
    <property type="evidence" value="ECO:0007669"/>
    <property type="project" value="TreeGrafter"/>
</dbReference>
<sequence length="846" mass="94669">MPNLSIDEIRDAMYMPKNIRNVSLIAQHNHGKTTLTDFLIAKAGITVRQCCGEACYTDPRDDEYKYSTSIKPNNSMLSYDYNFDVPDAHTSKDGTTEKGYLINLLDPPQHADFSPDTAGALRLTDGALIIADYVQGMGIQTECGLRQALGERIKPVLFINKIDRGILERMEDGESMYQNFMRVIEGANAIISPYENGEMGEPQLVEPGRGTVAFGSALFGWAFSITNFGRIYSQKFKIDQAKMMQKLWGENYFDPSTKRWKTESISDDGRPLKRSFVQFIMEPIIRLCRGCMDSSSNELVDKMIKALDISLTQEQMQFVGTQKMKCIFQKWINMVDILIEIFVLQLPSPVKAQQYRAAYLYEGPISDACGQAIQKSDYKGPVMVLISKLVPTSDKGRFYSLGRVFSGTIYSGQKVRIMGPNYKPGTKQDLKITSVTRTVIMMCGKVESVPDVPCGNLVALVGVDRYIKNQCTISDDDDAHLIRAIKYSVSPVVRIAVEPKNPADLPWLVEGLKKLSQADQTVQCITEETGQHLIAGSSEWHIEAFFNDLANKYAFCGLKKSDPMVIYKETVTTLSSQICMAKSPNKHNRIFMQAEPLGDDLANDIDNDIITSKMDSKEFVRLLSEKHSWDKNDALKIWCFGPDTSGPNILFDKTQAIQNLSEIKDSITSAFQWATKEGALTEEEMRGIKFNFMDVSMQVDAIHRGGGQIIPTARRVYYGAQLTASPRLVEPVFLCEIQTHEDGTQVVYELITQRTGFVINQEVLPGTPLVIIKSFLPVAESFGFTHALRVATSGKAFPQCLFDHWELVPGDPYQASSKAGELVAAIRKRKGLKEGIPELEKFIDTL</sequence>
<dbReference type="InterPro" id="IPR000640">
    <property type="entry name" value="EFG_V-like"/>
</dbReference>
<dbReference type="PANTHER" id="PTHR42908:SF10">
    <property type="entry name" value="EUKARYOTIC TRANSLATION ELONGATION FACTOR 2"/>
    <property type="match status" value="1"/>
</dbReference>
<dbReference type="InterPro" id="IPR020568">
    <property type="entry name" value="Ribosomal_Su5_D2-typ_SF"/>
</dbReference>
<dbReference type="InterPro" id="IPR035647">
    <property type="entry name" value="EFG_III/V"/>
</dbReference>
<dbReference type="InterPro" id="IPR000795">
    <property type="entry name" value="T_Tr_GTP-bd_dom"/>
</dbReference>
<keyword evidence="2" id="KW-0963">Cytoplasm</keyword>
<dbReference type="CDD" id="cd04096">
    <property type="entry name" value="eEF2_snRNP_like_C"/>
    <property type="match status" value="1"/>
</dbReference>
<dbReference type="InterPro" id="IPR004161">
    <property type="entry name" value="EFTu-like_2"/>
</dbReference>
<name>A0A8J8NYE1_HALGN</name>
<dbReference type="SMART" id="SM00889">
    <property type="entry name" value="EFG_IV"/>
    <property type="match status" value="1"/>
</dbReference>
<evidence type="ECO:0000256" key="3">
    <source>
        <dbReference type="ARBA" id="ARBA00022741"/>
    </source>
</evidence>
<dbReference type="GO" id="GO:0003746">
    <property type="term" value="F:translation elongation factor activity"/>
    <property type="evidence" value="ECO:0007669"/>
    <property type="project" value="UniProtKB-KW"/>
</dbReference>
<dbReference type="InterPro" id="IPR027417">
    <property type="entry name" value="P-loop_NTPase"/>
</dbReference>
<dbReference type="InterPro" id="IPR005517">
    <property type="entry name" value="Transl_elong_EFG/EF2_IV"/>
</dbReference>
<dbReference type="SUPFAM" id="SSF54211">
    <property type="entry name" value="Ribosomal protein S5 domain 2-like"/>
    <property type="match status" value="1"/>
</dbReference>
<keyword evidence="5" id="KW-0378">Hydrolase</keyword>
<evidence type="ECO:0000259" key="9">
    <source>
        <dbReference type="PROSITE" id="PS51722"/>
    </source>
</evidence>
<dbReference type="OrthoDB" id="287188at2759"/>
<dbReference type="Pfam" id="PF00009">
    <property type="entry name" value="GTP_EFTU"/>
    <property type="match status" value="1"/>
</dbReference>
<dbReference type="InterPro" id="IPR014721">
    <property type="entry name" value="Ribsml_uS5_D2-typ_fold_subgr"/>
</dbReference>
<dbReference type="Gene3D" id="3.30.230.10">
    <property type="match status" value="1"/>
</dbReference>
<dbReference type="GO" id="GO:1990904">
    <property type="term" value="C:ribonucleoprotein complex"/>
    <property type="evidence" value="ECO:0007669"/>
    <property type="project" value="TreeGrafter"/>
</dbReference>
<keyword evidence="11" id="KW-1185">Reference proteome</keyword>
<dbReference type="Gene3D" id="2.40.30.10">
    <property type="entry name" value="Translation factors"/>
    <property type="match status" value="1"/>
</dbReference>
<dbReference type="Gene3D" id="3.30.70.870">
    <property type="entry name" value="Elongation Factor G (Translational Gtpase), domain 3"/>
    <property type="match status" value="1"/>
</dbReference>
<dbReference type="Gene3D" id="3.30.70.240">
    <property type="match status" value="1"/>
</dbReference>
<evidence type="ECO:0000256" key="5">
    <source>
        <dbReference type="ARBA" id="ARBA00022801"/>
    </source>
</evidence>
<dbReference type="Pfam" id="PF14492">
    <property type="entry name" value="EFG_III"/>
    <property type="match status" value="1"/>
</dbReference>
<dbReference type="PANTHER" id="PTHR42908">
    <property type="entry name" value="TRANSLATION ELONGATION FACTOR-RELATED"/>
    <property type="match status" value="1"/>
</dbReference>
<comment type="caution">
    <text evidence="10">The sequence shown here is derived from an EMBL/GenBank/DDBJ whole genome shotgun (WGS) entry which is preliminary data.</text>
</comment>
<dbReference type="CDD" id="cd16268">
    <property type="entry name" value="EF2_II"/>
    <property type="match status" value="1"/>
</dbReference>
<dbReference type="Proteomes" id="UP000785679">
    <property type="component" value="Unassembled WGS sequence"/>
</dbReference>
<dbReference type="GO" id="GO:0005829">
    <property type="term" value="C:cytosol"/>
    <property type="evidence" value="ECO:0007669"/>
    <property type="project" value="TreeGrafter"/>
</dbReference>
<dbReference type="GO" id="GO:0003924">
    <property type="term" value="F:GTPase activity"/>
    <property type="evidence" value="ECO:0007669"/>
    <property type="project" value="InterPro"/>
</dbReference>
<dbReference type="SUPFAM" id="SSF50447">
    <property type="entry name" value="Translation proteins"/>
    <property type="match status" value="1"/>
</dbReference>
<dbReference type="CDD" id="cd01681">
    <property type="entry name" value="aeEF2_snRNP_like_IV"/>
    <property type="match status" value="1"/>
</dbReference>
<dbReference type="SUPFAM" id="SSF52540">
    <property type="entry name" value="P-loop containing nucleoside triphosphate hydrolases"/>
    <property type="match status" value="1"/>
</dbReference>
<dbReference type="EMBL" id="RRYP01003760">
    <property type="protein sequence ID" value="TNV83518.1"/>
    <property type="molecule type" value="Genomic_DNA"/>
</dbReference>
<evidence type="ECO:0000313" key="10">
    <source>
        <dbReference type="EMBL" id="TNV83518.1"/>
    </source>
</evidence>
<evidence type="ECO:0000256" key="6">
    <source>
        <dbReference type="ARBA" id="ARBA00022917"/>
    </source>
</evidence>
<comment type="catalytic activity">
    <reaction evidence="8">
        <text>GTP + H2O = GDP + phosphate + H(+)</text>
        <dbReference type="Rhea" id="RHEA:19669"/>
        <dbReference type="ChEBI" id="CHEBI:15377"/>
        <dbReference type="ChEBI" id="CHEBI:15378"/>
        <dbReference type="ChEBI" id="CHEBI:37565"/>
        <dbReference type="ChEBI" id="CHEBI:43474"/>
        <dbReference type="ChEBI" id="CHEBI:58189"/>
    </reaction>
    <physiologicalReaction direction="left-to-right" evidence="8">
        <dbReference type="Rhea" id="RHEA:19670"/>
    </physiologicalReaction>
</comment>
<dbReference type="Pfam" id="PF03764">
    <property type="entry name" value="EFG_IV"/>
    <property type="match status" value="1"/>
</dbReference>
<reference evidence="10" key="1">
    <citation type="submission" date="2019-06" db="EMBL/GenBank/DDBJ databases">
        <authorList>
            <person name="Zheng W."/>
        </authorList>
    </citation>
    <scope>NUCLEOTIDE SEQUENCE</scope>
    <source>
        <strain evidence="10">QDHG01</strain>
    </source>
</reference>
<evidence type="ECO:0000256" key="1">
    <source>
        <dbReference type="ARBA" id="ARBA00004496"/>
    </source>
</evidence>
<dbReference type="FunFam" id="3.30.70.240:FF:000003">
    <property type="entry name" value="Translation elongation factor 2"/>
    <property type="match status" value="1"/>
</dbReference>
<feature type="domain" description="Tr-type G" evidence="9">
    <location>
        <begin position="17"/>
        <end position="256"/>
    </location>
</feature>
<dbReference type="Gene3D" id="3.90.1430.10">
    <property type="entry name" value="Yeast translation eEF2 (G' domain)"/>
    <property type="match status" value="1"/>
</dbReference>
<comment type="subcellular location">
    <subcellularLocation>
        <location evidence="1">Cytoplasm</location>
    </subcellularLocation>
</comment>
<dbReference type="SUPFAM" id="SSF54980">
    <property type="entry name" value="EF-G C-terminal domain-like"/>
    <property type="match status" value="2"/>
</dbReference>
<dbReference type="Pfam" id="PF03144">
    <property type="entry name" value="GTP_EFTU_D2"/>
    <property type="match status" value="1"/>
</dbReference>
<dbReference type="FunFam" id="3.30.70.870:FF:000002">
    <property type="entry name" value="Translation elongation factor 2"/>
    <property type="match status" value="1"/>
</dbReference>
<dbReference type="InterPro" id="IPR009000">
    <property type="entry name" value="Transl_B-barrel_sf"/>
</dbReference>
<evidence type="ECO:0000256" key="4">
    <source>
        <dbReference type="ARBA" id="ARBA00022768"/>
    </source>
</evidence>